<sequence length="428" mass="48088">MQTTKSLFDIRGPAVLGLLLASPLLACGQASLTWDQVKTKFESANPALKADELNVQEMKAEEITAYLRPNPQFTLSQDGTQIAPHDSTWTPLKGTYVVPTLSYLHEREHKRELRLESAQEGTQIAASQHEDLERNLVFNLRVAFVSTLQAKAIVDLSRQELDYYDKIIDISRARFKAGDLAQIDLDRIELQRVQYESDLQTAEVNLRTSKIQLLQLLNDRTPVDQFDIQGTFDFTDQLQPLDSFHQIALDNRPDLRAALQAVQQADTNHKLAIANGSTDPTFSGWYTYNSSNNNPNGINTLGASVSIPLRIFDRNQGEKQRTLLDIGRNQELTDATRAQVFGDVDSAYVQVNSNLILLRPYKDKYLAQAVRVRETVTYAWQHGGASLMDFLNAQSDYRNVQMAYLQLIGAYLTAAGQLNLAVGREVIQ</sequence>
<dbReference type="PANTHER" id="PTHR30203:SF24">
    <property type="entry name" value="BLR4935 PROTEIN"/>
    <property type="match status" value="1"/>
</dbReference>
<evidence type="ECO:0000256" key="2">
    <source>
        <dbReference type="SAM" id="SignalP"/>
    </source>
</evidence>
<comment type="similarity">
    <text evidence="1">Belongs to the outer membrane factor (OMF) (TC 1.B.17) family.</text>
</comment>
<feature type="signal peptide" evidence="2">
    <location>
        <begin position="1"/>
        <end position="26"/>
    </location>
</feature>
<feature type="chain" id="PRO_5028798962" evidence="2">
    <location>
        <begin position="27"/>
        <end position="428"/>
    </location>
</feature>
<dbReference type="GO" id="GO:0015562">
    <property type="term" value="F:efflux transmembrane transporter activity"/>
    <property type="evidence" value="ECO:0007669"/>
    <property type="project" value="InterPro"/>
</dbReference>
<organism evidence="3 4">
    <name type="scientific">Alloacidobacterium dinghuense</name>
    <dbReference type="NCBI Taxonomy" id="2763107"/>
    <lineage>
        <taxon>Bacteria</taxon>
        <taxon>Pseudomonadati</taxon>
        <taxon>Acidobacteriota</taxon>
        <taxon>Terriglobia</taxon>
        <taxon>Terriglobales</taxon>
        <taxon>Acidobacteriaceae</taxon>
        <taxon>Alloacidobacterium</taxon>
    </lineage>
</organism>
<dbReference type="Gene3D" id="1.20.1600.10">
    <property type="entry name" value="Outer membrane efflux proteins (OEP)"/>
    <property type="match status" value="1"/>
</dbReference>
<protein>
    <submittedName>
        <fullName evidence="3">TolC family protein</fullName>
    </submittedName>
</protein>
<evidence type="ECO:0000313" key="4">
    <source>
        <dbReference type="Proteomes" id="UP000515312"/>
    </source>
</evidence>
<dbReference type="InterPro" id="IPR003423">
    <property type="entry name" value="OMP_efflux"/>
</dbReference>
<evidence type="ECO:0000313" key="3">
    <source>
        <dbReference type="EMBL" id="QNI30202.1"/>
    </source>
</evidence>
<proteinExistence type="inferred from homology"/>
<dbReference type="RefSeq" id="WP_186739903.1">
    <property type="nucleotide sequence ID" value="NZ_CP060394.1"/>
</dbReference>
<gene>
    <name evidence="3" type="ORF">H7849_13475</name>
</gene>
<dbReference type="AlphaFoldDB" id="A0A7G8BCD2"/>
<dbReference type="Pfam" id="PF02321">
    <property type="entry name" value="OEP"/>
    <property type="match status" value="2"/>
</dbReference>
<accession>A0A7G8BCD2</accession>
<evidence type="ECO:0000256" key="1">
    <source>
        <dbReference type="ARBA" id="ARBA00007613"/>
    </source>
</evidence>
<reference evidence="3 4" key="1">
    <citation type="submission" date="2020-08" db="EMBL/GenBank/DDBJ databases">
        <title>Edaphobacter telluris sp. nov. and Acidobacterium dinghuensis sp. nov., two acidobacteria isolated from forest soil.</title>
        <authorList>
            <person name="Fu J."/>
            <person name="Qiu L."/>
        </authorList>
    </citation>
    <scope>NUCLEOTIDE SEQUENCE [LARGE SCALE GENOMIC DNA]</scope>
    <source>
        <strain evidence="3">4Y35</strain>
    </source>
</reference>
<dbReference type="KEGG" id="adin:H7849_13475"/>
<keyword evidence="4" id="KW-1185">Reference proteome</keyword>
<name>A0A7G8BCD2_9BACT</name>
<dbReference type="InterPro" id="IPR010131">
    <property type="entry name" value="MdtP/NodT-like"/>
</dbReference>
<dbReference type="Proteomes" id="UP000515312">
    <property type="component" value="Chromosome"/>
</dbReference>
<dbReference type="EMBL" id="CP060394">
    <property type="protein sequence ID" value="QNI30202.1"/>
    <property type="molecule type" value="Genomic_DNA"/>
</dbReference>
<dbReference type="PANTHER" id="PTHR30203">
    <property type="entry name" value="OUTER MEMBRANE CATION EFFLUX PROTEIN"/>
    <property type="match status" value="1"/>
</dbReference>
<keyword evidence="2" id="KW-0732">Signal</keyword>
<dbReference type="SUPFAM" id="SSF56954">
    <property type="entry name" value="Outer membrane efflux proteins (OEP)"/>
    <property type="match status" value="1"/>
</dbReference>